<sequence>MTENRTIDRRTLLKNLGLVIGGTILLPSCLRSDDTASIRLKHLTISGSQEKLLAEVAETIIPKTNTPGAKDLSLHLFVMKMVDDCYGTADQKSFENGISLLDAEAEKTHDKPFVQCSKSQREALLNSIDTKLQLSKQNKTETAGADTRNDLFAFFEIMKGNTVLGYTNSKYFMTKQVVYELIPGRYNAHFSVTNKSVVKNG</sequence>
<name>A0A7K1Y848_9SPHI</name>
<comment type="caution">
    <text evidence="1">The sequence shown here is derived from an EMBL/GenBank/DDBJ whole genome shotgun (WGS) entry which is preliminary data.</text>
</comment>
<dbReference type="EMBL" id="WVHT01000002">
    <property type="protein sequence ID" value="MXV50600.1"/>
    <property type="molecule type" value="Genomic_DNA"/>
</dbReference>
<dbReference type="Pfam" id="PF13618">
    <property type="entry name" value="Gluconate_2-dh3"/>
    <property type="match status" value="1"/>
</dbReference>
<dbReference type="Proteomes" id="UP000466586">
    <property type="component" value="Unassembled WGS sequence"/>
</dbReference>
<proteinExistence type="predicted"/>
<protein>
    <submittedName>
        <fullName evidence="1">Gluconate 2-dehydrogenase subunit 3 family protein</fullName>
    </submittedName>
</protein>
<evidence type="ECO:0000313" key="2">
    <source>
        <dbReference type="Proteomes" id="UP000466586"/>
    </source>
</evidence>
<evidence type="ECO:0000313" key="1">
    <source>
        <dbReference type="EMBL" id="MXV50600.1"/>
    </source>
</evidence>
<dbReference type="RefSeq" id="WP_160843761.1">
    <property type="nucleotide sequence ID" value="NZ_WVHT01000002.1"/>
</dbReference>
<gene>
    <name evidence="1" type="ORF">GS399_06415</name>
</gene>
<organism evidence="1 2">
    <name type="scientific">Hufsiella arboris</name>
    <dbReference type="NCBI Taxonomy" id="2695275"/>
    <lineage>
        <taxon>Bacteria</taxon>
        <taxon>Pseudomonadati</taxon>
        <taxon>Bacteroidota</taxon>
        <taxon>Sphingobacteriia</taxon>
        <taxon>Sphingobacteriales</taxon>
        <taxon>Sphingobacteriaceae</taxon>
        <taxon>Hufsiella</taxon>
    </lineage>
</organism>
<reference evidence="1 2" key="1">
    <citation type="submission" date="2019-11" db="EMBL/GenBank/DDBJ databases">
        <title>Pedobacter sp. HMF7647 Genome sequencing and assembly.</title>
        <authorList>
            <person name="Kang H."/>
            <person name="Kim H."/>
            <person name="Joh K."/>
        </authorList>
    </citation>
    <scope>NUCLEOTIDE SEQUENCE [LARGE SCALE GENOMIC DNA]</scope>
    <source>
        <strain evidence="1 2">HMF7647</strain>
    </source>
</reference>
<accession>A0A7K1Y848</accession>
<dbReference type="AlphaFoldDB" id="A0A7K1Y848"/>
<dbReference type="InterPro" id="IPR027056">
    <property type="entry name" value="Gluconate_2DH_su3"/>
</dbReference>
<keyword evidence="2" id="KW-1185">Reference proteome</keyword>